<evidence type="ECO:0000256" key="4">
    <source>
        <dbReference type="ARBA" id="ARBA00022840"/>
    </source>
</evidence>
<dbReference type="AlphaFoldDB" id="A0A8H8A094"/>
<evidence type="ECO:0000256" key="7">
    <source>
        <dbReference type="SAM" id="Coils"/>
    </source>
</evidence>
<dbReference type="PROSITE" id="PS50862">
    <property type="entry name" value="AA_TRNA_LIGASE_II"/>
    <property type="match status" value="1"/>
</dbReference>
<sequence>MAACASTSCSRTAAGFLRPVGNLLRPPRPPLPRRAAAYASALGAERLSAVPSARSVAWQAVHPAAASRPFPQELSTAARGRQRPHRCSSSSPCCCCSTAAAAPFDTSSLPGVETQSSVDRPSSLPDVKTPSFVYRPLYDFDLIRENAEKIRRSIQLRNVQVPNAAVDRVLELHDRVRALRTRTNQIGQQRGVVRKEGAELAKAMKKAGTGSGVGDQPGQEEEESAEVLKLKEQLERLFERGKALKTELQQVEAELEELEDAMTEAVSDFPNLVHPDAPIGNECMARVITADDGLHSTYPPPSAPSFSVQAAPSVRPALDHVAILQNLDCLDFDSAVTASGSHMYYLKNAGALLETALIQYGISCAVARGWTPVITPDIVRADMVRGCGFAPREGDIASQNYEVVNHERNRLDTDSQTGTARSSPAPPSACPAVGGRPHGPVTRYLSATAEIPLSGLVCDRIWRENDAPMRFVAFGRAYRAEAQETQSLYRVHQFSKVELYAACLPHQSEALLEEIRELQEDIMRGLGLRYRVLDMPTEELGASAYRKYDIEAWMPGRRGWGEVREADSVYSFF</sequence>
<dbReference type="GO" id="GO:0006434">
    <property type="term" value="P:seryl-tRNA aminoacylation"/>
    <property type="evidence" value="ECO:0007669"/>
    <property type="project" value="InterPro"/>
</dbReference>
<keyword evidence="3" id="KW-0547">Nucleotide-binding</keyword>
<accession>A0A8H8A094</accession>
<dbReference type="InterPro" id="IPR010978">
    <property type="entry name" value="tRNA-bd_arm"/>
</dbReference>
<feature type="coiled-coil region" evidence="7">
    <location>
        <begin position="220"/>
        <end position="268"/>
    </location>
</feature>
<dbReference type="Gene3D" id="1.10.287.40">
    <property type="entry name" value="Serine-tRNA synthetase, tRNA binding domain"/>
    <property type="match status" value="1"/>
</dbReference>
<protein>
    <recommendedName>
        <fullName evidence="1">serine--tRNA ligase</fullName>
        <ecNumber evidence="1">6.1.1.11</ecNumber>
    </recommendedName>
    <alternativeName>
        <fullName evidence="6">Seryl-tRNA synthetase</fullName>
    </alternativeName>
</protein>
<dbReference type="EC" id="6.1.1.11" evidence="1"/>
<dbReference type="Pfam" id="PF02403">
    <property type="entry name" value="Seryl_tRNA_N"/>
    <property type="match status" value="1"/>
</dbReference>
<dbReference type="EMBL" id="JAEFCI010001949">
    <property type="protein sequence ID" value="KAG5462580.1"/>
    <property type="molecule type" value="Genomic_DNA"/>
</dbReference>
<proteinExistence type="predicted"/>
<dbReference type="InterPro" id="IPR002314">
    <property type="entry name" value="aa-tRNA-synt_IIb"/>
</dbReference>
<feature type="domain" description="Aminoacyl-transfer RNA synthetases class-II family profile" evidence="9">
    <location>
        <begin position="466"/>
        <end position="573"/>
    </location>
</feature>
<evidence type="ECO:0000256" key="3">
    <source>
        <dbReference type="ARBA" id="ARBA00022741"/>
    </source>
</evidence>
<dbReference type="GO" id="GO:0005524">
    <property type="term" value="F:ATP binding"/>
    <property type="evidence" value="ECO:0007669"/>
    <property type="project" value="UniProtKB-KW"/>
</dbReference>
<dbReference type="PANTHER" id="PTHR11778">
    <property type="entry name" value="SERYL-TRNA SYNTHETASE"/>
    <property type="match status" value="1"/>
</dbReference>
<gene>
    <name evidence="10" type="ORF">BJ554DRAFT_4553</name>
</gene>
<comment type="caution">
    <text evidence="10">The sequence shown here is derived from an EMBL/GenBank/DDBJ whole genome shotgun (WGS) entry which is preliminary data.</text>
</comment>
<dbReference type="Gene3D" id="3.30.930.10">
    <property type="entry name" value="Bira Bifunctional Protein, Domain 2"/>
    <property type="match status" value="1"/>
</dbReference>
<dbReference type="UniPathway" id="UPA00906">
    <property type="reaction ID" value="UER00895"/>
</dbReference>
<evidence type="ECO:0000256" key="5">
    <source>
        <dbReference type="ARBA" id="ARBA00023146"/>
    </source>
</evidence>
<reference evidence="10 11" key="1">
    <citation type="journal article" name="Sci. Rep.">
        <title>Genome-scale phylogenetic analyses confirm Olpidium as the closest living zoosporic fungus to the non-flagellated, terrestrial fungi.</title>
        <authorList>
            <person name="Chang Y."/>
            <person name="Rochon D."/>
            <person name="Sekimoto S."/>
            <person name="Wang Y."/>
            <person name="Chovatia M."/>
            <person name="Sandor L."/>
            <person name="Salamov A."/>
            <person name="Grigoriev I.V."/>
            <person name="Stajich J.E."/>
            <person name="Spatafora J.W."/>
        </authorList>
    </citation>
    <scope>NUCLEOTIDE SEQUENCE [LARGE SCALE GENOMIC DNA]</scope>
    <source>
        <strain evidence="10">S191</strain>
    </source>
</reference>
<feature type="non-terminal residue" evidence="10">
    <location>
        <position position="573"/>
    </location>
</feature>
<evidence type="ECO:0000259" key="9">
    <source>
        <dbReference type="PROSITE" id="PS50862"/>
    </source>
</evidence>
<keyword evidence="2" id="KW-0436">Ligase</keyword>
<evidence type="ECO:0000256" key="2">
    <source>
        <dbReference type="ARBA" id="ARBA00022598"/>
    </source>
</evidence>
<dbReference type="InterPro" id="IPR045864">
    <property type="entry name" value="aa-tRNA-synth_II/BPL/LPL"/>
</dbReference>
<keyword evidence="11" id="KW-1185">Reference proteome</keyword>
<feature type="region of interest" description="Disordered" evidence="8">
    <location>
        <begin position="410"/>
        <end position="434"/>
    </location>
</feature>
<dbReference type="PRINTS" id="PR00981">
    <property type="entry name" value="TRNASYNTHSER"/>
</dbReference>
<dbReference type="InterPro" id="IPR006195">
    <property type="entry name" value="aa-tRNA-synth_II"/>
</dbReference>
<dbReference type="InterPro" id="IPR002317">
    <property type="entry name" value="Ser-tRNA-ligase_type_1"/>
</dbReference>
<dbReference type="InterPro" id="IPR042103">
    <property type="entry name" value="SerRS_1_N_sf"/>
</dbReference>
<keyword evidence="4" id="KW-0067">ATP-binding</keyword>
<evidence type="ECO:0000256" key="8">
    <source>
        <dbReference type="SAM" id="MobiDB-lite"/>
    </source>
</evidence>
<dbReference type="Proteomes" id="UP000673691">
    <property type="component" value="Unassembled WGS sequence"/>
</dbReference>
<dbReference type="SUPFAM" id="SSF46589">
    <property type="entry name" value="tRNA-binding arm"/>
    <property type="match status" value="1"/>
</dbReference>
<keyword evidence="7" id="KW-0175">Coiled coil</keyword>
<name>A0A8H8A094_9FUNG</name>
<evidence type="ECO:0000256" key="6">
    <source>
        <dbReference type="ARBA" id="ARBA00031113"/>
    </source>
</evidence>
<evidence type="ECO:0000313" key="11">
    <source>
        <dbReference type="Proteomes" id="UP000673691"/>
    </source>
</evidence>
<evidence type="ECO:0000256" key="1">
    <source>
        <dbReference type="ARBA" id="ARBA00012840"/>
    </source>
</evidence>
<dbReference type="GO" id="GO:0004828">
    <property type="term" value="F:serine-tRNA ligase activity"/>
    <property type="evidence" value="ECO:0007669"/>
    <property type="project" value="UniProtKB-EC"/>
</dbReference>
<dbReference type="InterPro" id="IPR015866">
    <property type="entry name" value="Ser-tRNA-synth_1_N"/>
</dbReference>
<dbReference type="SUPFAM" id="SSF55681">
    <property type="entry name" value="Class II aaRS and biotin synthetases"/>
    <property type="match status" value="1"/>
</dbReference>
<dbReference type="OrthoDB" id="10264585at2759"/>
<keyword evidence="5" id="KW-0030">Aminoacyl-tRNA synthetase</keyword>
<evidence type="ECO:0000313" key="10">
    <source>
        <dbReference type="EMBL" id="KAG5462580.1"/>
    </source>
</evidence>
<organism evidence="10 11">
    <name type="scientific">Olpidium bornovanus</name>
    <dbReference type="NCBI Taxonomy" id="278681"/>
    <lineage>
        <taxon>Eukaryota</taxon>
        <taxon>Fungi</taxon>
        <taxon>Fungi incertae sedis</taxon>
        <taxon>Olpidiomycota</taxon>
        <taxon>Olpidiomycotina</taxon>
        <taxon>Olpidiomycetes</taxon>
        <taxon>Olpidiales</taxon>
        <taxon>Olpidiaceae</taxon>
        <taxon>Olpidium</taxon>
    </lineage>
</organism>
<dbReference type="Pfam" id="PF00587">
    <property type="entry name" value="tRNA-synt_2b"/>
    <property type="match status" value="1"/>
</dbReference>